<feature type="transmembrane region" description="Helical" evidence="4">
    <location>
        <begin position="535"/>
        <end position="553"/>
    </location>
</feature>
<keyword evidence="4" id="KW-1133">Transmembrane helix</keyword>
<feature type="transmembrane region" description="Helical" evidence="4">
    <location>
        <begin position="969"/>
        <end position="992"/>
    </location>
</feature>
<dbReference type="Gene3D" id="3.30.70.1430">
    <property type="entry name" value="Multidrug efflux transporter AcrB pore domain"/>
    <property type="match status" value="2"/>
</dbReference>
<reference evidence="5 6" key="1">
    <citation type="submission" date="2019-06" db="EMBL/GenBank/DDBJ databases">
        <title>Persicimonas caeni gen. nov., sp. nov., a predatory bacterium isolated from solar saltern.</title>
        <authorList>
            <person name="Wang S."/>
        </authorList>
    </citation>
    <scope>NUCLEOTIDE SEQUENCE [LARGE SCALE GENOMIC DNA]</scope>
    <source>
        <strain evidence="5 6">YN101</strain>
    </source>
</reference>
<dbReference type="RefSeq" id="WP_141197942.1">
    <property type="nucleotide sequence ID" value="NZ_CP041186.1"/>
</dbReference>
<dbReference type="InterPro" id="IPR003423">
    <property type="entry name" value="OMP_efflux"/>
</dbReference>
<dbReference type="GO" id="GO:0042910">
    <property type="term" value="F:xenobiotic transmembrane transporter activity"/>
    <property type="evidence" value="ECO:0007669"/>
    <property type="project" value="TreeGrafter"/>
</dbReference>
<feature type="transmembrane region" description="Helical" evidence="4">
    <location>
        <begin position="920"/>
        <end position="948"/>
    </location>
</feature>
<evidence type="ECO:0000313" key="5">
    <source>
        <dbReference type="EMBL" id="QDG51462.1"/>
    </source>
</evidence>
<gene>
    <name evidence="5" type="ORF">FIV42_12115</name>
</gene>
<dbReference type="SUPFAM" id="SSF82693">
    <property type="entry name" value="Multidrug efflux transporter AcrB pore domain, PN1, PN2, PC1 and PC2 subdomains"/>
    <property type="match status" value="3"/>
</dbReference>
<accession>A0A5B8Y8E1</accession>
<feature type="region of interest" description="Disordered" evidence="3">
    <location>
        <begin position="1072"/>
        <end position="1103"/>
    </location>
</feature>
<feature type="transmembrane region" description="Helical" evidence="4">
    <location>
        <begin position="1048"/>
        <end position="1068"/>
    </location>
</feature>
<organism evidence="5 6">
    <name type="scientific">Persicimonas caeni</name>
    <dbReference type="NCBI Taxonomy" id="2292766"/>
    <lineage>
        <taxon>Bacteria</taxon>
        <taxon>Deltaproteobacteria</taxon>
        <taxon>Bradymonadales</taxon>
        <taxon>Bradymonadaceae</taxon>
        <taxon>Persicimonas</taxon>
    </lineage>
</organism>
<dbReference type="PANTHER" id="PTHR32063">
    <property type="match status" value="1"/>
</dbReference>
<dbReference type="InterPro" id="IPR001036">
    <property type="entry name" value="Acrflvin-R"/>
</dbReference>
<feature type="transmembrane region" description="Helical" evidence="4">
    <location>
        <begin position="896"/>
        <end position="914"/>
    </location>
</feature>
<dbReference type="Gene3D" id="1.20.1640.10">
    <property type="entry name" value="Multidrug efflux transporter AcrB transmembrane domain"/>
    <property type="match status" value="2"/>
</dbReference>
<dbReference type="InterPro" id="IPR027463">
    <property type="entry name" value="AcrB_DN_DC_subdom"/>
</dbReference>
<dbReference type="GO" id="GO:0005886">
    <property type="term" value="C:plasma membrane"/>
    <property type="evidence" value="ECO:0007669"/>
    <property type="project" value="TreeGrafter"/>
</dbReference>
<keyword evidence="4" id="KW-0812">Transmembrane</keyword>
<evidence type="ECO:0000256" key="4">
    <source>
        <dbReference type="SAM" id="Phobius"/>
    </source>
</evidence>
<feature type="compositionally biased region" description="Acidic residues" evidence="3">
    <location>
        <begin position="1091"/>
        <end position="1102"/>
    </location>
</feature>
<comment type="similarity">
    <text evidence="1">Belongs to the outer membrane factor (OMF) (TC 1.B.17) family.</text>
</comment>
<dbReference type="OrthoDB" id="9807612at2"/>
<dbReference type="GO" id="GO:0015562">
    <property type="term" value="F:efflux transmembrane transporter activity"/>
    <property type="evidence" value="ECO:0007669"/>
    <property type="project" value="InterPro"/>
</dbReference>
<protein>
    <recommendedName>
        <fullName evidence="7">MMPL family transporter</fullName>
    </recommendedName>
</protein>
<dbReference type="Gene3D" id="3.30.70.1320">
    <property type="entry name" value="Multidrug efflux transporter AcrB pore domain like"/>
    <property type="match status" value="1"/>
</dbReference>
<feature type="transmembrane region" description="Helical" evidence="4">
    <location>
        <begin position="442"/>
        <end position="466"/>
    </location>
</feature>
<keyword evidence="6" id="KW-1185">Reference proteome</keyword>
<name>A0A4Y6PT16_PERCE</name>
<dbReference type="Pfam" id="PF00873">
    <property type="entry name" value="ACR_tran"/>
    <property type="match status" value="1"/>
</dbReference>
<proteinExistence type="inferred from homology"/>
<sequence length="1527" mass="168132">MKATNFAIRHATAVFVLIAVIIIGGIGAYISIPKEAAPDVKIPVVIVSTAYFGVSPADIETLVTQPLEKEFKGLRDLDKMTSTSAESVSLVTLEFDPEVNIEDALQKVREKVDKAKPDLPDDAEDPEIIEINSSDWPVLIANVSGDMDLVRLKEVGEALQEDIEEVSGVLRVDLAGGVEREIQIDVDPDKLEHHKVSLNQVIGAIQRENVNLPGGSLEMGAMKYTVRVPGEFEEVPPMADIVVKSPNSEPVFLKDIATVNDSFKEPETRSRLTTWVDGANGERRAITQPNISLSVVKRAGENIIDIAEKSKEIIARYEKRYASDGLEIVVLNDMSKQIQAQVHELENNIISGLLIVLAVLFFFMGGARNALFVAISIPMSMLLSFLVLSMLGITMNMVVLFALILALGMLVDNALVVVENIYRHASEGKSRLQAAIVGTEEVGWAIIASTATTVAAFFPMLFWPGIMGEFMGYMPMTLIIVLVSSLFVALIINPTVCAVFLKVKDGVGFSEDEVPDLWIYRAYRWQLGWALDHRLVVVIISILVFGGTFAIFVNTSRGVEFFPETTPEKFTINVENPDGTRLEETDKLLERLAAPLAQGADLVEAYIIDSGVGGGDGMVAAGGNTPHKGKISVDLLDVDDQPRPPEELMDELRKEYADVAGASVILKKEEMGPPTGSPVSIEIRGEDLQVLAAIAREVRQTLRAIPGIVNLQDDIELSRPEIQILVDRRQAALRGVNTQSIAQTVRTAINGTKASVFREGEDEFDVTVRLQESDRDGVEDLEKLTVADKDNNRVPLVDVAQITVRGGSGSIRHKDRQRVVSVTADAAKGYLPNNLLKEAQTRLEDLDVPPGYELAFTGEQEEQKKAGDFLAKALLAAVFLISLILVTEFNSIAQPFIILCSVLLSLIGVLWSLIITGEPFGVIMTGIGIISLAGVVVNNAIVMIDYINKLKERGLSKREAVITGGLVRFRPVMLTAITTIGGMLPLVVGVSIDFVNTKIVVGGNSVEMWGPMANVVAGGLLVATVLTLVVVPVLYSLFDDMSEGIRKLFKMGSASALVLLIVSMAPFAQAQEVPKQQPDQTQAEETNAEQQDVEQQDVEQQDVELRPEDDIDEAELIEADRVLELDQARDIARKQNLNVRLARQQLAVAESQIQSAFSRILPQVSASGNYIINQDEIAGEFPSFIPGEDPIRIVTQPQTTWNWEVGATLPLNARAWPGIQIAYGQKDRAEAQLASAREQIDFSATQLYYNLLLGKQLVRISRQQLASRRTLLEATRLRVEADVATKFDLNRARVRVVEAEKDLEQARLSFIKARQSLANLLQTEADFDVEEPADVALPEELAELKQTAERERYTVEVERINQKIAQLALEEVYYQYLPTLSATFKYSDSADTDLSEQDPQWQMIFGAQWTIWDGGQREALLDERNAQLLASKLQKEQTLDDISTELERAWADYLSAKTQVASSKEQVELAEQAFEQAQIGYENAVTTQLDLIDSQDQLTLARINLARDQLQVELAVRTLRYLAGIDD</sequence>
<feature type="transmembrane region" description="Helical" evidence="4">
    <location>
        <begin position="345"/>
        <end position="363"/>
    </location>
</feature>
<feature type="coiled-coil region" evidence="2">
    <location>
        <begin position="1219"/>
        <end position="1246"/>
    </location>
</feature>
<feature type="transmembrane region" description="Helical" evidence="4">
    <location>
        <begin position="478"/>
        <end position="501"/>
    </location>
</feature>
<feature type="transmembrane region" description="Helical" evidence="4">
    <location>
        <begin position="1012"/>
        <end position="1036"/>
    </location>
</feature>
<feature type="compositionally biased region" description="Low complexity" evidence="3">
    <location>
        <begin position="1080"/>
        <end position="1090"/>
    </location>
</feature>
<feature type="transmembrane region" description="Helical" evidence="4">
    <location>
        <begin position="869"/>
        <end position="889"/>
    </location>
</feature>
<dbReference type="Proteomes" id="UP000315995">
    <property type="component" value="Chromosome"/>
</dbReference>
<dbReference type="PRINTS" id="PR00702">
    <property type="entry name" value="ACRIFLAVINRP"/>
</dbReference>
<accession>A0A4Y6PT16</accession>
<dbReference type="SUPFAM" id="SSF82866">
    <property type="entry name" value="Multidrug efflux transporter AcrB transmembrane domain"/>
    <property type="match status" value="2"/>
</dbReference>
<evidence type="ECO:0000256" key="2">
    <source>
        <dbReference type="SAM" id="Coils"/>
    </source>
</evidence>
<keyword evidence="4" id="KW-0472">Membrane</keyword>
<dbReference type="SUPFAM" id="SSF56954">
    <property type="entry name" value="Outer membrane efflux proteins (OEP)"/>
    <property type="match status" value="1"/>
</dbReference>
<feature type="transmembrane region" description="Helical" evidence="4">
    <location>
        <begin position="399"/>
        <end position="422"/>
    </location>
</feature>
<dbReference type="EMBL" id="CP041186">
    <property type="protein sequence ID" value="QDG51462.1"/>
    <property type="molecule type" value="Genomic_DNA"/>
</dbReference>
<feature type="transmembrane region" description="Helical" evidence="4">
    <location>
        <begin position="12"/>
        <end position="32"/>
    </location>
</feature>
<evidence type="ECO:0000256" key="1">
    <source>
        <dbReference type="ARBA" id="ARBA00007613"/>
    </source>
</evidence>
<dbReference type="SUPFAM" id="SSF82714">
    <property type="entry name" value="Multidrug efflux transporter AcrB TolC docking domain, DN and DC subdomains"/>
    <property type="match status" value="2"/>
</dbReference>
<evidence type="ECO:0008006" key="7">
    <source>
        <dbReference type="Google" id="ProtNLM"/>
    </source>
</evidence>
<keyword evidence="2" id="KW-0175">Coiled coil</keyword>
<evidence type="ECO:0000256" key="3">
    <source>
        <dbReference type="SAM" id="MobiDB-lite"/>
    </source>
</evidence>
<dbReference type="Pfam" id="PF02321">
    <property type="entry name" value="OEP"/>
    <property type="match status" value="2"/>
</dbReference>
<evidence type="ECO:0000313" key="6">
    <source>
        <dbReference type="Proteomes" id="UP000315995"/>
    </source>
</evidence>
<feature type="transmembrane region" description="Helical" evidence="4">
    <location>
        <begin position="370"/>
        <end position="393"/>
    </location>
</feature>
<dbReference type="Gene3D" id="3.30.2090.10">
    <property type="entry name" value="Multidrug efflux transporter AcrB TolC docking domain, DN and DC subdomains"/>
    <property type="match status" value="2"/>
</dbReference>
<dbReference type="Gene3D" id="1.20.1600.10">
    <property type="entry name" value="Outer membrane efflux proteins (OEP)"/>
    <property type="match status" value="1"/>
</dbReference>
<dbReference type="Gene3D" id="3.30.70.1440">
    <property type="entry name" value="Multidrug efflux transporter AcrB pore domain"/>
    <property type="match status" value="1"/>
</dbReference>
<dbReference type="PANTHER" id="PTHR32063:SF33">
    <property type="entry name" value="RND SUPERFAMILY EFFLUX PUMP PERMEASE COMPONENT"/>
    <property type="match status" value="1"/>
</dbReference>